<evidence type="ECO:0000313" key="10">
    <source>
        <dbReference type="EMBL" id="PZE16397.1"/>
    </source>
</evidence>
<feature type="transmembrane region" description="Helical" evidence="8">
    <location>
        <begin position="305"/>
        <end position="323"/>
    </location>
</feature>
<keyword evidence="11" id="KW-1185">Reference proteome</keyword>
<reference evidence="10 11" key="1">
    <citation type="submission" date="2018-06" db="EMBL/GenBank/DDBJ databases">
        <title>The draft genome sequence of Crocinitomix sp. SM1701.</title>
        <authorList>
            <person name="Zhang X."/>
        </authorList>
    </citation>
    <scope>NUCLEOTIDE SEQUENCE [LARGE SCALE GENOMIC DNA]</scope>
    <source>
        <strain evidence="10 11">SM1701</strain>
    </source>
</reference>
<keyword evidence="5 8" id="KW-0812">Transmembrane</keyword>
<dbReference type="GO" id="GO:0005886">
    <property type="term" value="C:plasma membrane"/>
    <property type="evidence" value="ECO:0007669"/>
    <property type="project" value="UniProtKB-SubCell"/>
</dbReference>
<evidence type="ECO:0000256" key="2">
    <source>
        <dbReference type="ARBA" id="ARBA00022475"/>
    </source>
</evidence>
<feature type="transmembrane region" description="Helical" evidence="8">
    <location>
        <begin position="106"/>
        <end position="124"/>
    </location>
</feature>
<feature type="transmembrane region" description="Helical" evidence="8">
    <location>
        <begin position="78"/>
        <end position="99"/>
    </location>
</feature>
<comment type="caution">
    <text evidence="10">The sequence shown here is derived from an EMBL/GenBank/DDBJ whole genome shotgun (WGS) entry which is preliminary data.</text>
</comment>
<evidence type="ECO:0000256" key="7">
    <source>
        <dbReference type="ARBA" id="ARBA00023136"/>
    </source>
</evidence>
<feature type="domain" description="Glycosyltransferase RgtA/B/C/D-like" evidence="9">
    <location>
        <begin position="58"/>
        <end position="216"/>
    </location>
</feature>
<organism evidence="10 11">
    <name type="scientific">Putridiphycobacter roseus</name>
    <dbReference type="NCBI Taxonomy" id="2219161"/>
    <lineage>
        <taxon>Bacteria</taxon>
        <taxon>Pseudomonadati</taxon>
        <taxon>Bacteroidota</taxon>
        <taxon>Flavobacteriia</taxon>
        <taxon>Flavobacteriales</taxon>
        <taxon>Crocinitomicaceae</taxon>
        <taxon>Putridiphycobacter</taxon>
    </lineage>
</organism>
<dbReference type="InterPro" id="IPR050297">
    <property type="entry name" value="LipidA_mod_glycosyltrf_83"/>
</dbReference>
<keyword evidence="3" id="KW-0328">Glycosyltransferase</keyword>
<keyword evidence="6 8" id="KW-1133">Transmembrane helix</keyword>
<protein>
    <recommendedName>
        <fullName evidence="9">Glycosyltransferase RgtA/B/C/D-like domain-containing protein</fullName>
    </recommendedName>
</protein>
<sequence>MKRNQYILIIIILIGLGLRLSVSYTHTYTNDELSAIKRLSYNTFSDLITKGVKIGDMHPAGVQLFMKIWSEIVGTSSFLMRLPFVLFGTAAIWLVYLIGNIFSKKTGLLAAGIWSFLLFPILQSELARPYAPGLFFTLLTGLFLIRLLFLQKNKKQLFKTSLFIGLSMAAAMYTHYFAFLMVGFMGLSSLLFIKQYNLKYLIFAGLSAIILYVPHVSITLYQTGIEGGIQWLAKPHALWLFDFLYFAFNESLLLITILLIPFLIGVFKPSIPALKKQTLLLFIWFFGIFLVGYILSYVQTPILKFPVMLFSFPFFVILISYYIQKVSPKEDNLLPIFISILVLLSTIIQTKPWSKYHAEVLQELHQTAFQWQEDISPKNLSIAMNVNDPFYINFFGQVKNQTLEFIIDELNYEDELKWKTTLDTLSTDYLIFGYAARTTPVYFFSIANHYYPYVKKYKKYNNSGVYLLSKKARDQAVVLNKKIIADFPVNTKNWIFKPTALNQLHYRVDSTEMYSPQILLNVTQEMAANKVYLSFDINSVNIDSAAQFTLVIAPENNSLQPILDANGNPIWIGLNLETALIENQHAYFSINCPTQVKQNDKLKIYIWNRNQANMTIASIKIEAIENIWN</sequence>
<feature type="transmembrane region" description="Helical" evidence="8">
    <location>
        <begin position="130"/>
        <end position="149"/>
    </location>
</feature>
<feature type="transmembrane region" description="Helical" evidence="8">
    <location>
        <begin position="200"/>
        <end position="223"/>
    </location>
</feature>
<dbReference type="RefSeq" id="WP_111063781.1">
    <property type="nucleotide sequence ID" value="NZ_JBHUCU010000005.1"/>
</dbReference>
<comment type="subcellular location">
    <subcellularLocation>
        <location evidence="1">Cell membrane</location>
        <topology evidence="1">Multi-pass membrane protein</topology>
    </subcellularLocation>
</comment>
<dbReference type="Proteomes" id="UP000249248">
    <property type="component" value="Unassembled WGS sequence"/>
</dbReference>
<evidence type="ECO:0000256" key="8">
    <source>
        <dbReference type="SAM" id="Phobius"/>
    </source>
</evidence>
<evidence type="ECO:0000256" key="5">
    <source>
        <dbReference type="ARBA" id="ARBA00022692"/>
    </source>
</evidence>
<feature type="transmembrane region" description="Helical" evidence="8">
    <location>
        <begin position="243"/>
        <end position="267"/>
    </location>
</feature>
<dbReference type="GO" id="GO:0016763">
    <property type="term" value="F:pentosyltransferase activity"/>
    <property type="evidence" value="ECO:0007669"/>
    <property type="project" value="TreeGrafter"/>
</dbReference>
<evidence type="ECO:0000313" key="11">
    <source>
        <dbReference type="Proteomes" id="UP000249248"/>
    </source>
</evidence>
<dbReference type="PANTHER" id="PTHR33908:SF11">
    <property type="entry name" value="MEMBRANE PROTEIN"/>
    <property type="match status" value="1"/>
</dbReference>
<dbReference type="AlphaFoldDB" id="A0A2W1MWY6"/>
<evidence type="ECO:0000256" key="3">
    <source>
        <dbReference type="ARBA" id="ARBA00022676"/>
    </source>
</evidence>
<evidence type="ECO:0000259" key="9">
    <source>
        <dbReference type="Pfam" id="PF13231"/>
    </source>
</evidence>
<gene>
    <name evidence="10" type="ORF">DNU06_12665</name>
</gene>
<evidence type="ECO:0000256" key="1">
    <source>
        <dbReference type="ARBA" id="ARBA00004651"/>
    </source>
</evidence>
<proteinExistence type="predicted"/>
<feature type="transmembrane region" description="Helical" evidence="8">
    <location>
        <begin position="279"/>
        <end position="299"/>
    </location>
</feature>
<dbReference type="PANTHER" id="PTHR33908">
    <property type="entry name" value="MANNOSYLTRANSFERASE YKCB-RELATED"/>
    <property type="match status" value="1"/>
</dbReference>
<dbReference type="OrthoDB" id="1114881at2"/>
<dbReference type="Pfam" id="PF13231">
    <property type="entry name" value="PMT_2"/>
    <property type="match status" value="1"/>
</dbReference>
<evidence type="ECO:0000256" key="4">
    <source>
        <dbReference type="ARBA" id="ARBA00022679"/>
    </source>
</evidence>
<accession>A0A2W1MWY6</accession>
<keyword evidence="4" id="KW-0808">Transferase</keyword>
<dbReference type="GO" id="GO:0009103">
    <property type="term" value="P:lipopolysaccharide biosynthetic process"/>
    <property type="evidence" value="ECO:0007669"/>
    <property type="project" value="UniProtKB-ARBA"/>
</dbReference>
<dbReference type="InterPro" id="IPR038731">
    <property type="entry name" value="RgtA/B/C-like"/>
</dbReference>
<keyword evidence="7 8" id="KW-0472">Membrane</keyword>
<dbReference type="EMBL" id="QKSB01000008">
    <property type="protein sequence ID" value="PZE16397.1"/>
    <property type="molecule type" value="Genomic_DNA"/>
</dbReference>
<evidence type="ECO:0000256" key="6">
    <source>
        <dbReference type="ARBA" id="ARBA00022989"/>
    </source>
</evidence>
<keyword evidence="2" id="KW-1003">Cell membrane</keyword>
<name>A0A2W1MWY6_9FLAO</name>